<feature type="coiled-coil region" evidence="1">
    <location>
        <begin position="47"/>
        <end position="116"/>
    </location>
</feature>
<keyword evidence="1" id="KW-0175">Coiled coil</keyword>
<feature type="non-terminal residue" evidence="3">
    <location>
        <position position="322"/>
    </location>
</feature>
<accession>A0A813LQE4</accession>
<evidence type="ECO:0000313" key="3">
    <source>
        <dbReference type="EMBL" id="CAE8740527.1"/>
    </source>
</evidence>
<evidence type="ECO:0000256" key="1">
    <source>
        <dbReference type="SAM" id="Coils"/>
    </source>
</evidence>
<proteinExistence type="predicted"/>
<feature type="non-terminal residue" evidence="3">
    <location>
        <position position="1"/>
    </location>
</feature>
<feature type="compositionally biased region" description="Basic and acidic residues" evidence="2">
    <location>
        <begin position="216"/>
        <end position="230"/>
    </location>
</feature>
<gene>
    <name evidence="3" type="ORF">PGLA2088_LOCUS50061</name>
</gene>
<sequence length="322" mass="35934">ALEFLERLRVYPGHRLRLLRAIDCLRHAALGAERRDAAHMLEDDAALERLCAQKEELTKGKSEAENENRRLQDENQRLLQVVREQGSQLQKTRERIGELEELVQAQTEQVSFLAQQLQLVAEAGGPERANELFKSYRGSFEDTHTDWHEAQRINLPESTVLPGEQTTPSLGDATRPAAREAPLDLSKPRAFTAADFVPQPPGSAPAVTSRGGLGADRLDESPRQRGEFGRSFRGFEPKSRAKMAQSLDSAKIKECLAGFDVDHIIRCLANALQNKIILSVGKSRPHACGAAEKERLPACSIFLEPACKERLERQGYLAQREQ</sequence>
<feature type="region of interest" description="Disordered" evidence="2">
    <location>
        <begin position="195"/>
        <end position="230"/>
    </location>
</feature>
<evidence type="ECO:0000256" key="2">
    <source>
        <dbReference type="SAM" id="MobiDB-lite"/>
    </source>
</evidence>
<comment type="caution">
    <text evidence="3">The sequence shown here is derived from an EMBL/GenBank/DDBJ whole genome shotgun (WGS) entry which is preliminary data.</text>
</comment>
<dbReference type="AlphaFoldDB" id="A0A813LQE4"/>
<evidence type="ECO:0000313" key="4">
    <source>
        <dbReference type="Proteomes" id="UP000626109"/>
    </source>
</evidence>
<reference evidence="3" key="1">
    <citation type="submission" date="2021-02" db="EMBL/GenBank/DDBJ databases">
        <authorList>
            <person name="Dougan E. K."/>
            <person name="Rhodes N."/>
            <person name="Thang M."/>
            <person name="Chan C."/>
        </authorList>
    </citation>
    <scope>NUCLEOTIDE SEQUENCE</scope>
</reference>
<protein>
    <submittedName>
        <fullName evidence="3">Uncharacterized protein</fullName>
    </submittedName>
</protein>
<organism evidence="3 4">
    <name type="scientific">Polarella glacialis</name>
    <name type="common">Dinoflagellate</name>
    <dbReference type="NCBI Taxonomy" id="89957"/>
    <lineage>
        <taxon>Eukaryota</taxon>
        <taxon>Sar</taxon>
        <taxon>Alveolata</taxon>
        <taxon>Dinophyceae</taxon>
        <taxon>Suessiales</taxon>
        <taxon>Suessiaceae</taxon>
        <taxon>Polarella</taxon>
    </lineage>
</organism>
<dbReference type="EMBL" id="CAJNNW010037272">
    <property type="protein sequence ID" value="CAE8740527.1"/>
    <property type="molecule type" value="Genomic_DNA"/>
</dbReference>
<dbReference type="Proteomes" id="UP000626109">
    <property type="component" value="Unassembled WGS sequence"/>
</dbReference>
<name>A0A813LQE4_POLGL</name>